<dbReference type="GO" id="GO:1901605">
    <property type="term" value="P:alpha-amino acid metabolic process"/>
    <property type="evidence" value="ECO:0007669"/>
    <property type="project" value="TreeGrafter"/>
</dbReference>
<dbReference type="Proteomes" id="UP000247476">
    <property type="component" value="Unassembled WGS sequence"/>
</dbReference>
<comment type="caution">
    <text evidence="8">The sequence shown here is derived from an EMBL/GenBank/DDBJ whole genome shotgun (WGS) entry which is preliminary data.</text>
</comment>
<dbReference type="RefSeq" id="WP_110841579.1">
    <property type="nucleotide sequence ID" value="NZ_QJVJ01000008.1"/>
</dbReference>
<accession>A0A2V5K1P1</accession>
<dbReference type="Pfam" id="PF00155">
    <property type="entry name" value="Aminotran_1_2"/>
    <property type="match status" value="1"/>
</dbReference>
<evidence type="ECO:0000256" key="2">
    <source>
        <dbReference type="ARBA" id="ARBA00007441"/>
    </source>
</evidence>
<evidence type="ECO:0000256" key="4">
    <source>
        <dbReference type="ARBA" id="ARBA00022576"/>
    </source>
</evidence>
<evidence type="ECO:0000256" key="5">
    <source>
        <dbReference type="ARBA" id="ARBA00022679"/>
    </source>
</evidence>
<evidence type="ECO:0000256" key="1">
    <source>
        <dbReference type="ARBA" id="ARBA00001933"/>
    </source>
</evidence>
<dbReference type="InterPro" id="IPR015424">
    <property type="entry name" value="PyrdxlP-dep_Trfase"/>
</dbReference>
<dbReference type="InterPro" id="IPR015421">
    <property type="entry name" value="PyrdxlP-dep_Trfase_major"/>
</dbReference>
<comment type="cofactor">
    <cofactor evidence="1">
        <name>pyridoxal 5'-phosphate</name>
        <dbReference type="ChEBI" id="CHEBI:597326"/>
    </cofactor>
</comment>
<sequence>MNYTFSSFTDGLKSSAVREILKLTQGNAVISLAGGLPAEDYFPIEAVKEAFERVFQTGGKGSLQYGLTEGYTPLREAIGTRMAAKGVTVKPENMLITTGSQQAIYLLTRIYLSAGDVILVENPTYLAALQIFKASGVQVVGVDADEHGMLMDDLDAKLAQYKPKMVYVTPTFANPTGKVWSLERRQGLLARCKPNNVLILEDDPYGEIQFDENASYPSIFSLDEHPEGSAVLYTSTFSKTVVPALRTGWIVGDSRVIAQMAKAKQAVDLHSSTLDQQALYQLLTHFDLDGHIRTIRKEYRSRMELMKSLLQDARFADLKWSEPQGGMFFWVELPESIDASELLKKAVEKGVAFVPGVDFYAENPRRNTMRLNFTHTDNASMKLGLDRLAEALAAYKQNA</sequence>
<reference evidence="8 9" key="1">
    <citation type="submission" date="2018-05" db="EMBL/GenBank/DDBJ databases">
        <title>Paenibacillus flagellatus sp. nov., isolated from selenium mineral soil.</title>
        <authorList>
            <person name="Dai X."/>
        </authorList>
    </citation>
    <scope>NUCLEOTIDE SEQUENCE [LARGE SCALE GENOMIC DNA]</scope>
    <source>
        <strain evidence="8 9">DXL2</strain>
    </source>
</reference>
<dbReference type="PANTHER" id="PTHR42790:SF19">
    <property type="entry name" value="KYNURENINE_ALPHA-AMINOADIPATE AMINOTRANSFERASE, MITOCHONDRIAL"/>
    <property type="match status" value="1"/>
</dbReference>
<dbReference type="CDD" id="cd00609">
    <property type="entry name" value="AAT_like"/>
    <property type="match status" value="1"/>
</dbReference>
<dbReference type="GO" id="GO:0008483">
    <property type="term" value="F:transaminase activity"/>
    <property type="evidence" value="ECO:0007669"/>
    <property type="project" value="UniProtKB-KW"/>
</dbReference>
<dbReference type="InterPro" id="IPR015422">
    <property type="entry name" value="PyrdxlP-dep_Trfase_small"/>
</dbReference>
<evidence type="ECO:0000313" key="8">
    <source>
        <dbReference type="EMBL" id="PYI53031.1"/>
    </source>
</evidence>
<dbReference type="PANTHER" id="PTHR42790">
    <property type="entry name" value="AMINOTRANSFERASE"/>
    <property type="match status" value="1"/>
</dbReference>
<evidence type="ECO:0000259" key="7">
    <source>
        <dbReference type="Pfam" id="PF00155"/>
    </source>
</evidence>
<dbReference type="EMBL" id="QJVJ01000008">
    <property type="protein sequence ID" value="PYI53031.1"/>
    <property type="molecule type" value="Genomic_DNA"/>
</dbReference>
<dbReference type="InterPro" id="IPR004839">
    <property type="entry name" value="Aminotransferase_I/II_large"/>
</dbReference>
<dbReference type="Gene3D" id="3.40.640.10">
    <property type="entry name" value="Type I PLP-dependent aspartate aminotransferase-like (Major domain)"/>
    <property type="match status" value="1"/>
</dbReference>
<keyword evidence="9" id="KW-1185">Reference proteome</keyword>
<protein>
    <submittedName>
        <fullName evidence="8">Aminotransferase</fullName>
    </submittedName>
</protein>
<gene>
    <name evidence="8" type="ORF">DLM86_18705</name>
</gene>
<feature type="domain" description="Aminotransferase class I/classII large" evidence="7">
    <location>
        <begin position="39"/>
        <end position="384"/>
    </location>
</feature>
<dbReference type="Gene3D" id="3.90.1150.10">
    <property type="entry name" value="Aspartate Aminotransferase, domain 1"/>
    <property type="match status" value="1"/>
</dbReference>
<dbReference type="AlphaFoldDB" id="A0A2V5K1P1"/>
<keyword evidence="5 8" id="KW-0808">Transferase</keyword>
<organism evidence="8 9">
    <name type="scientific">Paenibacillus flagellatus</name>
    <dbReference type="NCBI Taxonomy" id="2211139"/>
    <lineage>
        <taxon>Bacteria</taxon>
        <taxon>Bacillati</taxon>
        <taxon>Bacillota</taxon>
        <taxon>Bacilli</taxon>
        <taxon>Bacillales</taxon>
        <taxon>Paenibacillaceae</taxon>
        <taxon>Paenibacillus</taxon>
    </lineage>
</organism>
<dbReference type="SUPFAM" id="SSF53383">
    <property type="entry name" value="PLP-dependent transferases"/>
    <property type="match status" value="1"/>
</dbReference>
<dbReference type="GO" id="GO:0030170">
    <property type="term" value="F:pyridoxal phosphate binding"/>
    <property type="evidence" value="ECO:0007669"/>
    <property type="project" value="InterPro"/>
</dbReference>
<dbReference type="FunFam" id="3.40.640.10:FF:000053">
    <property type="entry name" value="Aminotransferase, class I"/>
    <property type="match status" value="1"/>
</dbReference>
<dbReference type="OrthoDB" id="9802601at2"/>
<evidence type="ECO:0000256" key="6">
    <source>
        <dbReference type="ARBA" id="ARBA00022898"/>
    </source>
</evidence>
<keyword evidence="4 8" id="KW-0032">Aminotransferase</keyword>
<dbReference type="InterPro" id="IPR050859">
    <property type="entry name" value="Class-I_PLP-dep_aminotransf"/>
</dbReference>
<comment type="subunit">
    <text evidence="3">Homodimer.</text>
</comment>
<proteinExistence type="inferred from homology"/>
<comment type="similarity">
    <text evidence="2">Belongs to the class-I pyridoxal-phosphate-dependent aminotransferase family.</text>
</comment>
<name>A0A2V5K1P1_9BACL</name>
<keyword evidence="6" id="KW-0663">Pyridoxal phosphate</keyword>
<evidence type="ECO:0000256" key="3">
    <source>
        <dbReference type="ARBA" id="ARBA00011738"/>
    </source>
</evidence>
<evidence type="ECO:0000313" key="9">
    <source>
        <dbReference type="Proteomes" id="UP000247476"/>
    </source>
</evidence>